<evidence type="ECO:0000313" key="3">
    <source>
        <dbReference type="Proteomes" id="UP000077552"/>
    </source>
</evidence>
<dbReference type="STRING" id="1385699.A7A78_06465"/>
<name>A0A1A9LAQ3_9FLAO</name>
<protein>
    <submittedName>
        <fullName evidence="2">Uncharacterized protein</fullName>
    </submittedName>
</protein>
<organism evidence="2 3">
    <name type="scientific">Aequorivita soesokkakensis</name>
    <dbReference type="NCBI Taxonomy" id="1385699"/>
    <lineage>
        <taxon>Bacteria</taxon>
        <taxon>Pseudomonadati</taxon>
        <taxon>Bacteroidota</taxon>
        <taxon>Flavobacteriia</taxon>
        <taxon>Flavobacteriales</taxon>
        <taxon>Flavobacteriaceae</taxon>
        <taxon>Aequorivita</taxon>
    </lineage>
</organism>
<keyword evidence="3" id="KW-1185">Reference proteome</keyword>
<proteinExistence type="predicted"/>
<dbReference type="OrthoDB" id="1452800at2"/>
<keyword evidence="1" id="KW-0812">Transmembrane</keyword>
<dbReference type="Proteomes" id="UP000077552">
    <property type="component" value="Unassembled WGS sequence"/>
</dbReference>
<keyword evidence="1" id="KW-0472">Membrane</keyword>
<dbReference type="AlphaFoldDB" id="A0A1A9LAQ3"/>
<keyword evidence="1" id="KW-1133">Transmembrane helix</keyword>
<feature type="transmembrane region" description="Helical" evidence="1">
    <location>
        <begin position="127"/>
        <end position="147"/>
    </location>
</feature>
<sequence length="163" mass="18680">MIKKIHLSLILFETLALFFLINGIQRLYLASQREKFNAIMSDDLDKYYSLTSLKASDFFIVRGYWTFGAFILGILIIGIINWKNKINIINSILTFVIVLLLFPTGVFVKGILNNYLNYFSGLFSENYSISFLIGGSILSLIGLIILWRITHAKENTMHNKELS</sequence>
<feature type="transmembrane region" description="Helical" evidence="1">
    <location>
        <begin position="7"/>
        <end position="28"/>
    </location>
</feature>
<evidence type="ECO:0000256" key="1">
    <source>
        <dbReference type="SAM" id="Phobius"/>
    </source>
</evidence>
<comment type="caution">
    <text evidence="2">The sequence shown here is derived from an EMBL/GenBank/DDBJ whole genome shotgun (WGS) entry which is preliminary data.</text>
</comment>
<dbReference type="RefSeq" id="WP_068762879.1">
    <property type="nucleotide sequence ID" value="NZ_LXIE01000048.1"/>
</dbReference>
<feature type="transmembrane region" description="Helical" evidence="1">
    <location>
        <begin position="59"/>
        <end position="80"/>
    </location>
</feature>
<dbReference type="EMBL" id="LXIE01000048">
    <property type="protein sequence ID" value="OAD90368.1"/>
    <property type="molecule type" value="Genomic_DNA"/>
</dbReference>
<gene>
    <name evidence="2" type="ORF">A7A78_06465</name>
</gene>
<accession>A0A1A9LAQ3</accession>
<reference evidence="2 3" key="1">
    <citation type="submission" date="2016-05" db="EMBL/GenBank/DDBJ databases">
        <title>Genome sequencing of Vitellibacter soesokkakensis RSSK-12.</title>
        <authorList>
            <person name="Thevarajoo S."/>
            <person name="Selvaratnam C."/>
            <person name="Goh K.M."/>
            <person name="Chan K.-G."/>
            <person name="Chong C.S."/>
        </authorList>
    </citation>
    <scope>NUCLEOTIDE SEQUENCE [LARGE SCALE GENOMIC DNA]</scope>
    <source>
        <strain evidence="2 3">RSSK-12</strain>
    </source>
</reference>
<evidence type="ECO:0000313" key="2">
    <source>
        <dbReference type="EMBL" id="OAD90368.1"/>
    </source>
</evidence>
<feature type="transmembrane region" description="Helical" evidence="1">
    <location>
        <begin position="92"/>
        <end position="112"/>
    </location>
</feature>